<dbReference type="InterPro" id="IPR001173">
    <property type="entry name" value="Glyco_trans_2-like"/>
</dbReference>
<dbReference type="RefSeq" id="WP_190468941.1">
    <property type="nucleotide sequence ID" value="NZ_JACJPW010000065.1"/>
</dbReference>
<reference evidence="6" key="1">
    <citation type="journal article" date="2015" name="ISME J.">
        <title>Draft Genome Sequence of Streptomyces incarnatus NRRL8089, which Produces the Nucleoside Antibiotic Sinefungin.</title>
        <authorList>
            <person name="Oshima K."/>
            <person name="Hattori M."/>
            <person name="Shimizu H."/>
            <person name="Fukuda K."/>
            <person name="Nemoto M."/>
            <person name="Inagaki K."/>
            <person name="Tamura T."/>
        </authorList>
    </citation>
    <scope>NUCLEOTIDE SEQUENCE</scope>
    <source>
        <strain evidence="6">FACHB-1375</strain>
    </source>
</reference>
<dbReference type="SUPFAM" id="SSF53448">
    <property type="entry name" value="Nucleotide-diphospho-sugar transferases"/>
    <property type="match status" value="1"/>
</dbReference>
<proteinExistence type="inferred from homology"/>
<comment type="caution">
    <text evidence="6">The sequence shown here is derived from an EMBL/GenBank/DDBJ whole genome shotgun (WGS) entry which is preliminary data.</text>
</comment>
<gene>
    <name evidence="6" type="ORF">H6G03_22565</name>
</gene>
<dbReference type="EMBL" id="JACJPW010000065">
    <property type="protein sequence ID" value="MBD2183814.1"/>
    <property type="molecule type" value="Genomic_DNA"/>
</dbReference>
<dbReference type="Pfam" id="PF00535">
    <property type="entry name" value="Glycos_transf_2"/>
    <property type="match status" value="1"/>
</dbReference>
<protein>
    <submittedName>
        <fullName evidence="6">Glycosyltransferase</fullName>
    </submittedName>
</protein>
<reference evidence="6" key="2">
    <citation type="submission" date="2020-08" db="EMBL/GenBank/DDBJ databases">
        <authorList>
            <person name="Chen M."/>
            <person name="Teng W."/>
            <person name="Zhao L."/>
            <person name="Hu C."/>
            <person name="Zhou Y."/>
            <person name="Han B."/>
            <person name="Song L."/>
            <person name="Shu W."/>
        </authorList>
    </citation>
    <scope>NUCLEOTIDE SEQUENCE</scope>
    <source>
        <strain evidence="6">FACHB-1375</strain>
    </source>
</reference>
<sequence length="295" mass="33214">MIYFVTVNYYSSGFIADLISSIRRGDFDKQSGGQTDNADTPALKIIVINNSPDDESLYDLIDDNILILEAGTNLGFGKACNLGLNWIYTQDSQAIVWIINPDTQLLPGALEKVPAFFTANPQLSIVGTIVYTPTGEVWFAGGEFIEKNGAIICKTTLNDRTTLAYLETDWVSGCSLLLNLQHFQTCPQFDPDYFLYYEDFDFCRRYAKEGHLIAIAPQIAVVHQPSSITGKNILTKFKHSTYSYLLTVGRYSKKTILILRLTRLVFHAIILMPVKPQIGFGKLHGVWLYLRRVFT</sequence>
<comment type="pathway">
    <text evidence="1">Cell wall biogenesis; cell wall polysaccharide biosynthesis.</text>
</comment>
<dbReference type="Gene3D" id="3.90.550.10">
    <property type="entry name" value="Spore Coat Polysaccharide Biosynthesis Protein SpsA, Chain A"/>
    <property type="match status" value="1"/>
</dbReference>
<comment type="similarity">
    <text evidence="2">Belongs to the glycosyltransferase 2 family.</text>
</comment>
<dbReference type="InterPro" id="IPR029044">
    <property type="entry name" value="Nucleotide-diphossugar_trans"/>
</dbReference>
<evidence type="ECO:0000313" key="7">
    <source>
        <dbReference type="Proteomes" id="UP000641646"/>
    </source>
</evidence>
<dbReference type="AlphaFoldDB" id="A0A926VHF5"/>
<evidence type="ECO:0000259" key="5">
    <source>
        <dbReference type="Pfam" id="PF00535"/>
    </source>
</evidence>
<dbReference type="Proteomes" id="UP000641646">
    <property type="component" value="Unassembled WGS sequence"/>
</dbReference>
<name>A0A926VHF5_9CYAN</name>
<evidence type="ECO:0000256" key="2">
    <source>
        <dbReference type="ARBA" id="ARBA00006739"/>
    </source>
</evidence>
<dbReference type="PANTHER" id="PTHR43179:SF12">
    <property type="entry name" value="GALACTOFURANOSYLTRANSFERASE GLFT2"/>
    <property type="match status" value="1"/>
</dbReference>
<evidence type="ECO:0000256" key="3">
    <source>
        <dbReference type="ARBA" id="ARBA00022676"/>
    </source>
</evidence>
<keyword evidence="7" id="KW-1185">Reference proteome</keyword>
<evidence type="ECO:0000256" key="4">
    <source>
        <dbReference type="ARBA" id="ARBA00022679"/>
    </source>
</evidence>
<evidence type="ECO:0000313" key="6">
    <source>
        <dbReference type="EMBL" id="MBD2183814.1"/>
    </source>
</evidence>
<feature type="domain" description="Glycosyltransferase 2-like" evidence="5">
    <location>
        <begin position="15"/>
        <end position="143"/>
    </location>
</feature>
<organism evidence="6 7">
    <name type="scientific">Aerosakkonema funiforme FACHB-1375</name>
    <dbReference type="NCBI Taxonomy" id="2949571"/>
    <lineage>
        <taxon>Bacteria</taxon>
        <taxon>Bacillati</taxon>
        <taxon>Cyanobacteriota</taxon>
        <taxon>Cyanophyceae</taxon>
        <taxon>Oscillatoriophycideae</taxon>
        <taxon>Aerosakkonematales</taxon>
        <taxon>Aerosakkonemataceae</taxon>
        <taxon>Aerosakkonema</taxon>
    </lineage>
</organism>
<dbReference type="PANTHER" id="PTHR43179">
    <property type="entry name" value="RHAMNOSYLTRANSFERASE WBBL"/>
    <property type="match status" value="1"/>
</dbReference>
<keyword evidence="3" id="KW-0328">Glycosyltransferase</keyword>
<evidence type="ECO:0000256" key="1">
    <source>
        <dbReference type="ARBA" id="ARBA00004776"/>
    </source>
</evidence>
<dbReference type="GO" id="GO:0016757">
    <property type="term" value="F:glycosyltransferase activity"/>
    <property type="evidence" value="ECO:0007669"/>
    <property type="project" value="UniProtKB-KW"/>
</dbReference>
<accession>A0A926VHF5</accession>
<keyword evidence="4" id="KW-0808">Transferase</keyword>